<evidence type="ECO:0000313" key="10">
    <source>
        <dbReference type="Proteomes" id="UP000250354"/>
    </source>
</evidence>
<accession>A0A1E9PLJ6</accession>
<evidence type="ECO:0000256" key="4">
    <source>
        <dbReference type="ARBA" id="ARBA00023172"/>
    </source>
</evidence>
<evidence type="ECO:0000313" key="11">
    <source>
        <dbReference type="Proteomes" id="UP001069047"/>
    </source>
</evidence>
<dbReference type="PROSITE" id="PS51898">
    <property type="entry name" value="TYR_RECOMBINASE"/>
    <property type="match status" value="1"/>
</dbReference>
<evidence type="ECO:0000256" key="5">
    <source>
        <dbReference type="PROSITE-ProRule" id="PRU01248"/>
    </source>
</evidence>
<evidence type="ECO:0000256" key="3">
    <source>
        <dbReference type="ARBA" id="ARBA00023125"/>
    </source>
</evidence>
<dbReference type="CDD" id="cd01189">
    <property type="entry name" value="INT_ICEBs1_C_like"/>
    <property type="match status" value="1"/>
</dbReference>
<dbReference type="InterPro" id="IPR004107">
    <property type="entry name" value="Integrase_SAM-like_N"/>
</dbReference>
<keyword evidence="2" id="KW-0229">DNA integration</keyword>
<feature type="domain" description="Tyr recombinase" evidence="6">
    <location>
        <begin position="172"/>
        <end position="374"/>
    </location>
</feature>
<dbReference type="GO" id="GO:0003677">
    <property type="term" value="F:DNA binding"/>
    <property type="evidence" value="ECO:0007669"/>
    <property type="project" value="UniProtKB-UniRule"/>
</dbReference>
<dbReference type="AlphaFoldDB" id="A0A1E9PLJ6"/>
<dbReference type="Proteomes" id="UP000250354">
    <property type="component" value="Chromosome"/>
</dbReference>
<dbReference type="RefSeq" id="WP_070558817.1">
    <property type="nucleotide sequence ID" value="NZ_CAJHLG010000006.1"/>
</dbReference>
<comment type="similarity">
    <text evidence="1">Belongs to the 'phage' integrase family.</text>
</comment>
<dbReference type="SUPFAM" id="SSF56349">
    <property type="entry name" value="DNA breaking-rejoining enzymes"/>
    <property type="match status" value="1"/>
</dbReference>
<dbReference type="Pfam" id="PF14659">
    <property type="entry name" value="Phage_int_SAM_3"/>
    <property type="match status" value="1"/>
</dbReference>
<dbReference type="Gene3D" id="1.10.150.130">
    <property type="match status" value="1"/>
</dbReference>
<reference evidence="9 10" key="1">
    <citation type="journal article" date="2020" name="J. Bacteriol.">
        <title>Aerococcus urinae Isolated from Women with Lower Urinary Tract Symptoms: In Vitro Aggregation and Genome Analysis.</title>
        <authorList>
            <person name="Hilt E.E."/>
            <person name="Putonti C."/>
            <person name="Thomas-White K."/>
            <person name="Lewis A.L."/>
            <person name="Visick K.L."/>
            <person name="Gilbert N.M."/>
            <person name="Wolfe A.J."/>
        </authorList>
    </citation>
    <scope>NUCLEOTIDE SEQUENCE [LARGE SCALE GENOMIC DNA]</scope>
    <source>
        <strain evidence="9 10">UMB1016</strain>
    </source>
</reference>
<evidence type="ECO:0000256" key="1">
    <source>
        <dbReference type="ARBA" id="ARBA00008857"/>
    </source>
</evidence>
<protein>
    <submittedName>
        <fullName evidence="8">Site-specific integrase</fullName>
    </submittedName>
    <submittedName>
        <fullName evidence="9">Tyrosine-type recombinase/integrase</fullName>
    </submittedName>
</protein>
<dbReference type="PANTHER" id="PTHR30629">
    <property type="entry name" value="PROPHAGE INTEGRASE"/>
    <property type="match status" value="1"/>
</dbReference>
<evidence type="ECO:0000259" key="7">
    <source>
        <dbReference type="PROSITE" id="PS51900"/>
    </source>
</evidence>
<proteinExistence type="inferred from homology"/>
<dbReference type="Proteomes" id="UP001069047">
    <property type="component" value="Unassembled WGS sequence"/>
</dbReference>
<dbReference type="InterPro" id="IPR044068">
    <property type="entry name" value="CB"/>
</dbReference>
<evidence type="ECO:0000313" key="9">
    <source>
        <dbReference type="EMBL" id="WWC54733.1"/>
    </source>
</evidence>
<reference evidence="9" key="3">
    <citation type="submission" date="2024-02" db="EMBL/GenBank/DDBJ databases">
        <authorList>
            <person name="Choi B."/>
        </authorList>
    </citation>
    <scope>NUCLEOTIDE SEQUENCE</scope>
    <source>
        <strain evidence="9">UMB1016</strain>
    </source>
</reference>
<dbReference type="InterPro" id="IPR010998">
    <property type="entry name" value="Integrase_recombinase_N"/>
</dbReference>
<dbReference type="Pfam" id="PF00589">
    <property type="entry name" value="Phage_integrase"/>
    <property type="match status" value="1"/>
</dbReference>
<dbReference type="InterPro" id="IPR028259">
    <property type="entry name" value="AP2-like_int_N"/>
</dbReference>
<keyword evidence="4" id="KW-0233">DNA recombination</keyword>
<evidence type="ECO:0000313" key="8">
    <source>
        <dbReference type="EMBL" id="MCY3087962.1"/>
    </source>
</evidence>
<dbReference type="InterPro" id="IPR011010">
    <property type="entry name" value="DNA_brk_join_enz"/>
</dbReference>
<evidence type="ECO:0000256" key="2">
    <source>
        <dbReference type="ARBA" id="ARBA00022908"/>
    </source>
</evidence>
<dbReference type="PANTHER" id="PTHR30629:SF2">
    <property type="entry name" value="PROPHAGE INTEGRASE INTS-RELATED"/>
    <property type="match status" value="1"/>
</dbReference>
<dbReference type="InterPro" id="IPR013762">
    <property type="entry name" value="Integrase-like_cat_sf"/>
</dbReference>
<feature type="domain" description="Core-binding (CB)" evidence="7">
    <location>
        <begin position="66"/>
        <end position="145"/>
    </location>
</feature>
<evidence type="ECO:0000259" key="6">
    <source>
        <dbReference type="PROSITE" id="PS51898"/>
    </source>
</evidence>
<organism evidence="8 11">
    <name type="scientific">Aerococcus mictus</name>
    <dbReference type="NCBI Taxonomy" id="2976810"/>
    <lineage>
        <taxon>Bacteria</taxon>
        <taxon>Bacillati</taxon>
        <taxon>Bacillota</taxon>
        <taxon>Bacilli</taxon>
        <taxon>Lactobacillales</taxon>
        <taxon>Aerococcaceae</taxon>
        <taxon>Aerococcus</taxon>
    </lineage>
</organism>
<reference evidence="8" key="2">
    <citation type="submission" date="2022-09" db="EMBL/GenBank/DDBJ databases">
        <title>Aerococcus urinae taxonomy study.</title>
        <authorList>
            <person name="Christensen J."/>
            <person name="Senneby E."/>
        </authorList>
    </citation>
    <scope>NUCLEOTIDE SEQUENCE</scope>
    <source>
        <strain evidence="8">LUND-41-B12</strain>
    </source>
</reference>
<dbReference type="GO" id="GO:0015074">
    <property type="term" value="P:DNA integration"/>
    <property type="evidence" value="ECO:0007669"/>
    <property type="project" value="UniProtKB-KW"/>
</dbReference>
<accession>A0A9Q4DFY6</accession>
<dbReference type="Pfam" id="PF14657">
    <property type="entry name" value="Arm-DNA-bind_4"/>
    <property type="match status" value="1"/>
</dbReference>
<keyword evidence="10" id="KW-1185">Reference proteome</keyword>
<dbReference type="InterPro" id="IPR050808">
    <property type="entry name" value="Phage_Integrase"/>
</dbReference>
<dbReference type="Gene3D" id="1.10.443.10">
    <property type="entry name" value="Intergrase catalytic core"/>
    <property type="match status" value="1"/>
</dbReference>
<dbReference type="EMBL" id="CP145132">
    <property type="protein sequence ID" value="WWC54733.1"/>
    <property type="molecule type" value="Genomic_DNA"/>
</dbReference>
<dbReference type="GO" id="GO:0006310">
    <property type="term" value="P:DNA recombination"/>
    <property type="evidence" value="ECO:0007669"/>
    <property type="project" value="UniProtKB-KW"/>
</dbReference>
<dbReference type="InterPro" id="IPR002104">
    <property type="entry name" value="Integrase_catalytic"/>
</dbReference>
<dbReference type="PROSITE" id="PS51900">
    <property type="entry name" value="CB"/>
    <property type="match status" value="1"/>
</dbReference>
<gene>
    <name evidence="9" type="ORF">DBT44_0000055</name>
    <name evidence="8" type="ORF">ODY61_07570</name>
</gene>
<keyword evidence="3 5" id="KW-0238">DNA-binding</keyword>
<dbReference type="GeneID" id="86859020"/>
<name>A0A1E9PLJ6_9LACT</name>
<dbReference type="EMBL" id="JAOTMY010000004">
    <property type="protein sequence ID" value="MCY3087962.1"/>
    <property type="molecule type" value="Genomic_DNA"/>
</dbReference>
<sequence length="382" mass="45253">MATYKQYSNSKGKFWEVKAYLGLDEETGKQVQISKRGFKTKKQAVDYYKQRQNLFDSDLDLQNNSLNVEQLYHEWLDQYKLDVQKSTLRVTMTNFKLHILPSLGKIKIDKLKTRTIQNLVNEWHKRYKKHKEIFNLLKRLMKYAVTMDYIFTNPCDKVIIPKKKIEYYSPSRDRDFYNKDELEEFLRILEKSNKPMWYCFFRILAFTGLRRGEALALTWNDINFKESTLSVNKSLSRGNDGLYIGRPKNESSIRTIGIDQNTLSVIHQWKKKQAQEFLKLGQNLLSSDQFLFRKADINFPINQSAPRNFLYRFCKSNELPMINIHGFRHTHCSLLFESGVPIKEVMERLGHADIQTTMNIYTHVTPQSREKSANKFAKYVNF</sequence>